<dbReference type="EMBL" id="BJCD01000030">
    <property type="protein sequence ID" value="GDZ92905.1"/>
    <property type="molecule type" value="Genomic_DNA"/>
</dbReference>
<dbReference type="GO" id="GO:0006402">
    <property type="term" value="P:mRNA catabolic process"/>
    <property type="evidence" value="ECO:0007669"/>
    <property type="project" value="TreeGrafter"/>
</dbReference>
<sequence>MTIRRGEIWIANFDPTQGSEQAGVRPTIIFQNDTISRYTTTVISIPLTNNLRRASLPSCVFIPGSEGGLAQDSVALCHQMRVLDKTRLRSKIGEINPELLIQLENIVLFTLGYLLKKSDRPRRFCIKECVLCRVGLRVIGFERNVRSTFIVQR</sequence>
<protein>
    <submittedName>
        <fullName evidence="3">PemK-like protein</fullName>
    </submittedName>
</protein>
<evidence type="ECO:0000256" key="2">
    <source>
        <dbReference type="ARBA" id="ARBA00022649"/>
    </source>
</evidence>
<dbReference type="GO" id="GO:0003677">
    <property type="term" value="F:DNA binding"/>
    <property type="evidence" value="ECO:0007669"/>
    <property type="project" value="InterPro"/>
</dbReference>
<dbReference type="RefSeq" id="WP_081693654.1">
    <property type="nucleotide sequence ID" value="NZ_BJCD01000030.1"/>
</dbReference>
<accession>A0A4P5ZSL2</accession>
<dbReference type="GO" id="GO:0016075">
    <property type="term" value="P:rRNA catabolic process"/>
    <property type="evidence" value="ECO:0007669"/>
    <property type="project" value="TreeGrafter"/>
</dbReference>
<comment type="similarity">
    <text evidence="1">Belongs to the PemK/MazF family.</text>
</comment>
<name>A0A4P5ZSL2_PLAAG</name>
<evidence type="ECO:0000256" key="1">
    <source>
        <dbReference type="ARBA" id="ARBA00007521"/>
    </source>
</evidence>
<comment type="caution">
    <text evidence="3">The sequence shown here is derived from an EMBL/GenBank/DDBJ whole genome shotgun (WGS) entry which is preliminary data.</text>
</comment>
<dbReference type="PANTHER" id="PTHR33988">
    <property type="entry name" value="ENDORIBONUCLEASE MAZF-RELATED"/>
    <property type="match status" value="1"/>
</dbReference>
<evidence type="ECO:0000313" key="3">
    <source>
        <dbReference type="EMBL" id="GDZ92905.1"/>
    </source>
</evidence>
<dbReference type="AlphaFoldDB" id="A0A4P5ZSL2"/>
<dbReference type="InterPro" id="IPR003477">
    <property type="entry name" value="PemK-like"/>
</dbReference>
<dbReference type="Gene3D" id="2.30.30.110">
    <property type="match status" value="1"/>
</dbReference>
<keyword evidence="2" id="KW-1277">Toxin-antitoxin system</keyword>
<dbReference type="Pfam" id="PF02452">
    <property type="entry name" value="PemK_toxin"/>
    <property type="match status" value="1"/>
</dbReference>
<gene>
    <name evidence="3" type="ORF">PA905_06020</name>
</gene>
<dbReference type="SUPFAM" id="SSF50118">
    <property type="entry name" value="Cell growth inhibitor/plasmid maintenance toxic component"/>
    <property type="match status" value="1"/>
</dbReference>
<reference evidence="4" key="1">
    <citation type="submission" date="2019-02" db="EMBL/GenBank/DDBJ databases">
        <title>Draft genome sequence of Planktothrix agardhii NIES-905.</title>
        <authorList>
            <person name="Yamaguchi H."/>
            <person name="Suzuki S."/>
            <person name="Kawachi M."/>
        </authorList>
    </citation>
    <scope>NUCLEOTIDE SEQUENCE [LARGE SCALE GENOMIC DNA]</scope>
    <source>
        <strain evidence="4">CCAP 1459/11A</strain>
    </source>
</reference>
<evidence type="ECO:0000313" key="4">
    <source>
        <dbReference type="Proteomes" id="UP000299794"/>
    </source>
</evidence>
<dbReference type="InterPro" id="IPR011067">
    <property type="entry name" value="Plasmid_toxin/cell-grow_inhib"/>
</dbReference>
<dbReference type="Proteomes" id="UP000299794">
    <property type="component" value="Unassembled WGS sequence"/>
</dbReference>
<proteinExistence type="inferred from homology"/>
<dbReference type="GO" id="GO:0004521">
    <property type="term" value="F:RNA endonuclease activity"/>
    <property type="evidence" value="ECO:0007669"/>
    <property type="project" value="TreeGrafter"/>
</dbReference>
<organism evidence="3 4">
    <name type="scientific">Planktothrix agardhii CCAP 1459/11A</name>
    <dbReference type="NCBI Taxonomy" id="282420"/>
    <lineage>
        <taxon>Bacteria</taxon>
        <taxon>Bacillati</taxon>
        <taxon>Cyanobacteriota</taxon>
        <taxon>Cyanophyceae</taxon>
        <taxon>Oscillatoriophycideae</taxon>
        <taxon>Oscillatoriales</taxon>
        <taxon>Microcoleaceae</taxon>
        <taxon>Planktothrix</taxon>
    </lineage>
</organism>